<evidence type="ECO:0000313" key="2">
    <source>
        <dbReference type="EMBL" id="CEK99749.1"/>
    </source>
</evidence>
<organism evidence="2">
    <name type="scientific">Arion vulgaris</name>
    <dbReference type="NCBI Taxonomy" id="1028688"/>
    <lineage>
        <taxon>Eukaryota</taxon>
        <taxon>Metazoa</taxon>
        <taxon>Spiralia</taxon>
        <taxon>Lophotrochozoa</taxon>
        <taxon>Mollusca</taxon>
        <taxon>Gastropoda</taxon>
        <taxon>Heterobranchia</taxon>
        <taxon>Euthyneura</taxon>
        <taxon>Panpulmonata</taxon>
        <taxon>Eupulmonata</taxon>
        <taxon>Stylommatophora</taxon>
        <taxon>Helicina</taxon>
        <taxon>Arionoidea</taxon>
        <taxon>Arionidae</taxon>
        <taxon>Arion</taxon>
    </lineage>
</organism>
<feature type="compositionally biased region" description="Pro residues" evidence="1">
    <location>
        <begin position="1"/>
        <end position="14"/>
    </location>
</feature>
<feature type="non-terminal residue" evidence="2">
    <location>
        <position position="80"/>
    </location>
</feature>
<gene>
    <name evidence="2" type="primary">ORF222040</name>
</gene>
<dbReference type="EMBL" id="HACG01052878">
    <property type="protein sequence ID" value="CEK99749.1"/>
    <property type="molecule type" value="Transcribed_RNA"/>
</dbReference>
<feature type="compositionally biased region" description="Low complexity" evidence="1">
    <location>
        <begin position="15"/>
        <end position="24"/>
    </location>
</feature>
<feature type="non-terminal residue" evidence="2">
    <location>
        <position position="1"/>
    </location>
</feature>
<dbReference type="AlphaFoldDB" id="A0A0B7C2P7"/>
<reference evidence="2" key="1">
    <citation type="submission" date="2014-12" db="EMBL/GenBank/DDBJ databases">
        <title>Insight into the proteome of Arion vulgaris.</title>
        <authorList>
            <person name="Aradska J."/>
            <person name="Bulat T."/>
            <person name="Smidak R."/>
            <person name="Sarate P."/>
            <person name="Gangsoo J."/>
            <person name="Sialana F."/>
            <person name="Bilban M."/>
            <person name="Lubec G."/>
        </authorList>
    </citation>
    <scope>NUCLEOTIDE SEQUENCE</scope>
    <source>
        <tissue evidence="2">Skin</tissue>
    </source>
</reference>
<sequence>SGNPRQPGPGPQFPGPSGQPGQFGAANIQSPRGGQDLDRDDRFQGQQNRNQTGTPSNTDLDQDYRPRVYNGPAGPANMED</sequence>
<evidence type="ECO:0000256" key="1">
    <source>
        <dbReference type="SAM" id="MobiDB-lite"/>
    </source>
</evidence>
<proteinExistence type="predicted"/>
<protein>
    <submittedName>
        <fullName evidence="2">Uncharacterized protein</fullName>
    </submittedName>
</protein>
<feature type="region of interest" description="Disordered" evidence="1">
    <location>
        <begin position="1"/>
        <end position="80"/>
    </location>
</feature>
<name>A0A0B7C2P7_9EUPU</name>
<accession>A0A0B7C2P7</accession>
<feature type="compositionally biased region" description="Polar residues" evidence="1">
    <location>
        <begin position="44"/>
        <end position="59"/>
    </location>
</feature>